<dbReference type="Proteomes" id="UP000094565">
    <property type="component" value="Chromosome 2"/>
</dbReference>
<accession>A0A1B2JDY3</accession>
<evidence type="ECO:0000256" key="1">
    <source>
        <dbReference type="SAM" id="MobiDB-lite"/>
    </source>
</evidence>
<gene>
    <name evidence="2" type="ORF">ATY40_BA7502938</name>
</gene>
<dbReference type="EMBL" id="CP014585">
    <property type="protein sequence ID" value="ANZ76182.1"/>
    <property type="molecule type" value="Genomic_DNA"/>
</dbReference>
<keyword evidence="3" id="KW-1185">Reference proteome</keyword>
<dbReference type="OrthoDB" id="10301671at2759"/>
<feature type="region of interest" description="Disordered" evidence="1">
    <location>
        <begin position="1"/>
        <end position="21"/>
    </location>
</feature>
<dbReference type="AlphaFoldDB" id="A0A1B2JDY3"/>
<reference evidence="2 3" key="1">
    <citation type="submission" date="2016-02" db="EMBL/GenBank/DDBJ databases">
        <title>Comparative genomic and transcriptomic foundation for Pichia pastoris.</title>
        <authorList>
            <person name="Love K.R."/>
            <person name="Shah K.A."/>
            <person name="Whittaker C.A."/>
            <person name="Wu J."/>
            <person name="Bartlett M.C."/>
            <person name="Ma D."/>
            <person name="Leeson R.L."/>
            <person name="Priest M."/>
            <person name="Young S.K."/>
            <person name="Love J.C."/>
        </authorList>
    </citation>
    <scope>NUCLEOTIDE SEQUENCE [LARGE SCALE GENOMIC DNA]</scope>
    <source>
        <strain evidence="2 3">ATCC 28485</strain>
    </source>
</reference>
<sequence>MPDTGPIDETGDQEEIPLKELRIEEQAVEKRAVEYQADDPLADETSFLLENQEHSQGLGNEAIFPWGSNHSVEATDGARVPVSLPNAKSHYKEFKLKTFKVKRLPLVNFNEFKLNPENYKRKSPFLMILQEGVSYLYDQRENAIVGKFDLNGQFFHRLYLQQFPPSILAMMKANQFERVINHPFVTKIRQERSSAYYYSNWV</sequence>
<evidence type="ECO:0000313" key="3">
    <source>
        <dbReference type="Proteomes" id="UP000094565"/>
    </source>
</evidence>
<evidence type="ECO:0000313" key="2">
    <source>
        <dbReference type="EMBL" id="ANZ76182.1"/>
    </source>
</evidence>
<proteinExistence type="predicted"/>
<name>A0A1B2JDY3_PICPA</name>
<protein>
    <submittedName>
        <fullName evidence="2">BA75_02938T0</fullName>
    </submittedName>
</protein>
<organism evidence="2 3">
    <name type="scientific">Komagataella pastoris</name>
    <name type="common">Yeast</name>
    <name type="synonym">Pichia pastoris</name>
    <dbReference type="NCBI Taxonomy" id="4922"/>
    <lineage>
        <taxon>Eukaryota</taxon>
        <taxon>Fungi</taxon>
        <taxon>Dikarya</taxon>
        <taxon>Ascomycota</taxon>
        <taxon>Saccharomycotina</taxon>
        <taxon>Pichiomycetes</taxon>
        <taxon>Pichiales</taxon>
        <taxon>Pichiaceae</taxon>
        <taxon>Komagataella</taxon>
    </lineage>
</organism>